<evidence type="ECO:0000313" key="3">
    <source>
        <dbReference type="EMBL" id="KAK7731543.1"/>
    </source>
</evidence>
<dbReference type="Gene3D" id="3.40.50.1820">
    <property type="entry name" value="alpha/beta hydrolase"/>
    <property type="match status" value="1"/>
</dbReference>
<proteinExistence type="predicted"/>
<dbReference type="Proteomes" id="UP001320245">
    <property type="component" value="Unassembled WGS sequence"/>
</dbReference>
<evidence type="ECO:0000313" key="4">
    <source>
        <dbReference type="Proteomes" id="UP001320245"/>
    </source>
</evidence>
<dbReference type="Pfam" id="PF12697">
    <property type="entry name" value="Abhydrolase_6"/>
    <property type="match status" value="1"/>
</dbReference>
<feature type="region of interest" description="Disordered" evidence="1">
    <location>
        <begin position="1"/>
        <end position="24"/>
    </location>
</feature>
<dbReference type="EMBL" id="JAJSPL020000056">
    <property type="protein sequence ID" value="KAK7731543.1"/>
    <property type="molecule type" value="Genomic_DNA"/>
</dbReference>
<evidence type="ECO:0000256" key="1">
    <source>
        <dbReference type="SAM" id="MobiDB-lite"/>
    </source>
</evidence>
<dbReference type="PANTHER" id="PTHR46438">
    <property type="entry name" value="ALPHA/BETA-HYDROLASES SUPERFAMILY PROTEIN"/>
    <property type="match status" value="1"/>
</dbReference>
<dbReference type="PANTHER" id="PTHR46438:SF2">
    <property type="entry name" value="ALPHA_BETA-HYDROLASES SUPERFAMILY PROTEIN"/>
    <property type="match status" value="1"/>
</dbReference>
<dbReference type="InterPro" id="IPR000073">
    <property type="entry name" value="AB_hydrolase_1"/>
</dbReference>
<sequence>MVLNNSDPKGPVPPLKGPTEQSSYDDVRGRYLEASDHEDIFKPHAFPEHTVDLGEVRLNFAVAGSDSNPALLLIPGQSESWWGYESAMRLLSESYQVYAVDLRGQGRSTWTPGRYTLDNFGNDLVRFIDLVIKRPVIAAGLSSGGVLSAWLSAFAKPGQILAAVYEDPPLFAMELTPAVGHSIRQSIAGPLFRTWHKWLGPQWSIGNEAGMNEAMARELPSWIPRALAEIMSETKTSPFPGFVPELKEYDPEWGDAFWSGRVTSACDHENMLKHGKVPVLFTHHFRKVDEESGKLVGALTDAQVGRVKRLVEEAGVSFTYKSFPDMSHAMHWTDPVLYVDTVTGWLEEKGLGKAVRPRPDQLPKQVEEEGQV</sequence>
<keyword evidence="4" id="KW-1185">Reference proteome</keyword>
<dbReference type="SUPFAM" id="SSF53474">
    <property type="entry name" value="alpha/beta-Hydrolases"/>
    <property type="match status" value="1"/>
</dbReference>
<protein>
    <recommendedName>
        <fullName evidence="2">AB hydrolase-1 domain-containing protein</fullName>
    </recommendedName>
</protein>
<name>A0AAN9YBU5_9PEZI</name>
<gene>
    <name evidence="3" type="ORF">SLS53_008783</name>
</gene>
<dbReference type="AlphaFoldDB" id="A0AAN9YBU5"/>
<organism evidence="3 4">
    <name type="scientific">Cytospora paraplurivora</name>
    <dbReference type="NCBI Taxonomy" id="2898453"/>
    <lineage>
        <taxon>Eukaryota</taxon>
        <taxon>Fungi</taxon>
        <taxon>Dikarya</taxon>
        <taxon>Ascomycota</taxon>
        <taxon>Pezizomycotina</taxon>
        <taxon>Sordariomycetes</taxon>
        <taxon>Sordariomycetidae</taxon>
        <taxon>Diaporthales</taxon>
        <taxon>Cytosporaceae</taxon>
        <taxon>Cytospora</taxon>
    </lineage>
</organism>
<comment type="caution">
    <text evidence="3">The sequence shown here is derived from an EMBL/GenBank/DDBJ whole genome shotgun (WGS) entry which is preliminary data.</text>
</comment>
<feature type="domain" description="AB hydrolase-1" evidence="2">
    <location>
        <begin position="71"/>
        <end position="340"/>
    </location>
</feature>
<evidence type="ECO:0000259" key="2">
    <source>
        <dbReference type="Pfam" id="PF12697"/>
    </source>
</evidence>
<dbReference type="InterPro" id="IPR029058">
    <property type="entry name" value="AB_hydrolase_fold"/>
</dbReference>
<reference evidence="3 4" key="1">
    <citation type="journal article" date="2023" name="PLoS ONE">
        <title>Cytospora paraplurivora sp. nov. isolated from orchards with fruit tree decline syndrome in Ontario, Canada.</title>
        <authorList>
            <person name="Ilyukhin E."/>
            <person name="Nguyen H.D.T."/>
            <person name="Castle A.J."/>
            <person name="Ellouze W."/>
        </authorList>
    </citation>
    <scope>NUCLEOTIDE SEQUENCE [LARGE SCALE GENOMIC DNA]</scope>
    <source>
        <strain evidence="3 4">FDS-564</strain>
    </source>
</reference>
<accession>A0AAN9YBU5</accession>